<keyword evidence="1" id="KW-0812">Transmembrane</keyword>
<keyword evidence="1" id="KW-0472">Membrane</keyword>
<evidence type="ECO:0000313" key="3">
    <source>
        <dbReference type="Proteomes" id="UP000310158"/>
    </source>
</evidence>
<comment type="caution">
    <text evidence="2">The sequence shown here is derived from an EMBL/GenBank/DDBJ whole genome shotgun (WGS) entry which is preliminary data.</text>
</comment>
<keyword evidence="1" id="KW-1133">Transmembrane helix</keyword>
<dbReference type="AlphaFoldDB" id="A0A4S4L5P1"/>
<gene>
    <name evidence="2" type="ORF">EW146_g9532</name>
</gene>
<dbReference type="Proteomes" id="UP000310158">
    <property type="component" value="Unassembled WGS sequence"/>
</dbReference>
<dbReference type="EMBL" id="SGPL01000852">
    <property type="protein sequence ID" value="THH06704.1"/>
    <property type="molecule type" value="Genomic_DNA"/>
</dbReference>
<feature type="transmembrane region" description="Helical" evidence="1">
    <location>
        <begin position="27"/>
        <end position="45"/>
    </location>
</feature>
<keyword evidence="3" id="KW-1185">Reference proteome</keyword>
<evidence type="ECO:0000313" key="2">
    <source>
        <dbReference type="EMBL" id="THH06704.1"/>
    </source>
</evidence>
<name>A0A4S4L5P1_9AGAM</name>
<organism evidence="2 3">
    <name type="scientific">Bondarzewia mesenterica</name>
    <dbReference type="NCBI Taxonomy" id="1095465"/>
    <lineage>
        <taxon>Eukaryota</taxon>
        <taxon>Fungi</taxon>
        <taxon>Dikarya</taxon>
        <taxon>Basidiomycota</taxon>
        <taxon>Agaricomycotina</taxon>
        <taxon>Agaricomycetes</taxon>
        <taxon>Russulales</taxon>
        <taxon>Bondarzewiaceae</taxon>
        <taxon>Bondarzewia</taxon>
    </lineage>
</organism>
<accession>A0A4S4L5P1</accession>
<proteinExistence type="predicted"/>
<evidence type="ECO:0000256" key="1">
    <source>
        <dbReference type="SAM" id="Phobius"/>
    </source>
</evidence>
<sequence>MYLLIGAPRHPLTSQTPSCFCRHRHQWVSPLTLISLIYLLFLGFLSPSTPSSNCPLVKMDLDEQTVQAALLASFASDDIHMSDDAFTDGMQSNPTQAHATTSYTDSYAFGDDKIYSLLNPMGSVSSDEHLPMSSLPQVSAELPFGTLALIASHSVFSQSVSNSLVVNQSAVGQLAVGQSAVGQSVVGRSAVGHSAIGAHNFATVGNWDGNERHAARAVQYLTLTLGLFPEQFNANRRAINNIHRAVFRALAADGFNTTENSEVLYFQCRVFTKVNGIHPAPRSVLAIHKDSCMQAVAMADHWRVTAKTNFVQRLSTGCIQKCSRFTAGDLVDVVVSVDIATYRTPDGVPATRIHFSFEHVLQLCAVDKLRASLDIV</sequence>
<protein>
    <submittedName>
        <fullName evidence="2">Uncharacterized protein</fullName>
    </submittedName>
</protein>
<reference evidence="2" key="1">
    <citation type="submission" date="2019-02" db="EMBL/GenBank/DDBJ databases">
        <title>Genome sequencing of the rare red list fungi Bondarzewia mesenterica.</title>
        <authorList>
            <person name="Buettner E."/>
            <person name="Kellner H."/>
        </authorList>
    </citation>
    <scope>NUCLEOTIDE SEQUENCE [LARGE SCALE GENOMIC DNA]</scope>
    <source>
        <strain evidence="2">DSM 108281</strain>
    </source>
</reference>
<dbReference type="OrthoDB" id="2751023at2759"/>